<dbReference type="AlphaFoldDB" id="A0A5J4PX95"/>
<dbReference type="PROSITE" id="PS51257">
    <property type="entry name" value="PROKAR_LIPOPROTEIN"/>
    <property type="match status" value="1"/>
</dbReference>
<gene>
    <name evidence="2" type="ORF">EZS27_035771</name>
</gene>
<accession>A0A5J4PX95</accession>
<protein>
    <recommendedName>
        <fullName evidence="1">DUF3823 domain-containing protein</fullName>
    </recommendedName>
</protein>
<evidence type="ECO:0000259" key="1">
    <source>
        <dbReference type="Pfam" id="PF12866"/>
    </source>
</evidence>
<organism evidence="2">
    <name type="scientific">termite gut metagenome</name>
    <dbReference type="NCBI Taxonomy" id="433724"/>
    <lineage>
        <taxon>unclassified sequences</taxon>
        <taxon>metagenomes</taxon>
        <taxon>organismal metagenomes</taxon>
    </lineage>
</organism>
<sequence>MNTILKYCGVPVMALLFSACEIDNYKEGDGIISGTVTDSITGRLLSSEQPNGYIIYCTELSWTETANKGSQSFFGKADGTFYNCRIFKGTYSVAPRNGPFHAVTSQEVEIRSKKETKVDFKVLPYCSFSDVTIEKDPVDAKAIITTFKLNVHELQTFKTNTETGETETIISKATPRNYKLFATSRSPFVGINIYDDAVSSGDIAFTEVDLNTTLTIRRTGFQKGKTYYIRLGARCSETPESRYNMTDIVKLEF</sequence>
<dbReference type="Pfam" id="PF12866">
    <property type="entry name" value="DUF3823"/>
    <property type="match status" value="1"/>
</dbReference>
<comment type="caution">
    <text evidence="2">The sequence shown here is derived from an EMBL/GenBank/DDBJ whole genome shotgun (WGS) entry which is preliminary data.</text>
</comment>
<dbReference type="Gene3D" id="2.60.40.2060">
    <property type="match status" value="1"/>
</dbReference>
<dbReference type="EMBL" id="SNRY01006054">
    <property type="protein sequence ID" value="KAA6313460.1"/>
    <property type="molecule type" value="Genomic_DNA"/>
</dbReference>
<proteinExistence type="predicted"/>
<evidence type="ECO:0000313" key="2">
    <source>
        <dbReference type="EMBL" id="KAA6313460.1"/>
    </source>
</evidence>
<reference evidence="2" key="1">
    <citation type="submission" date="2019-03" db="EMBL/GenBank/DDBJ databases">
        <title>Single cell metagenomics reveals metabolic interactions within the superorganism composed of flagellate Streblomastix strix and complex community of Bacteroidetes bacteria on its surface.</title>
        <authorList>
            <person name="Treitli S.C."/>
            <person name="Kolisko M."/>
            <person name="Husnik F."/>
            <person name="Keeling P."/>
            <person name="Hampl V."/>
        </authorList>
    </citation>
    <scope>NUCLEOTIDE SEQUENCE</scope>
    <source>
        <strain evidence="2">STM</strain>
    </source>
</reference>
<dbReference type="InterPro" id="IPR024278">
    <property type="entry name" value="DUF3823_N"/>
</dbReference>
<name>A0A5J4PX95_9ZZZZ</name>
<dbReference type="Gene3D" id="2.60.40.1120">
    <property type="entry name" value="Carboxypeptidase-like, regulatory domain"/>
    <property type="match status" value="1"/>
</dbReference>
<feature type="domain" description="DUF3823" evidence="1">
    <location>
        <begin position="52"/>
        <end position="122"/>
    </location>
</feature>